<comment type="caution">
    <text evidence="17">The sequence shown here is derived from an EMBL/GenBank/DDBJ whole genome shotgun (WGS) entry which is preliminary data.</text>
</comment>
<accession>A0A170RRN4</accession>
<dbReference type="NCBIfam" id="TIGR00089">
    <property type="entry name" value="MiaB/RimO family radical SAM methylthiotransferase"/>
    <property type="match status" value="1"/>
</dbReference>
<keyword evidence="4" id="KW-0963">Cytoplasm</keyword>
<evidence type="ECO:0000256" key="14">
    <source>
        <dbReference type="ARBA" id="ARBA00081141"/>
    </source>
</evidence>
<comment type="cofactor">
    <cofactor evidence="1">
        <name>[4Fe-4S] cluster</name>
        <dbReference type="ChEBI" id="CHEBI:49883"/>
    </cofactor>
</comment>
<evidence type="ECO:0000256" key="7">
    <source>
        <dbReference type="ARBA" id="ARBA00022694"/>
    </source>
</evidence>
<dbReference type="SMART" id="SM00729">
    <property type="entry name" value="Elp3"/>
    <property type="match status" value="1"/>
</dbReference>
<dbReference type="AlphaFoldDB" id="A0A170RRN4"/>
<dbReference type="InterPro" id="IPR006463">
    <property type="entry name" value="MiaB_methiolase"/>
</dbReference>
<comment type="function">
    <text evidence="2">Catalyzes the methylthiolation of N6-(dimethylallyl)adenosine (i(6)A), leading to the formation of 2-methylthio-N6-(dimethylallyl)adenosine (ms(2)i(6)A) at position 37 in tRNAs that read codons beginning with uridine.</text>
</comment>
<feature type="domain" description="MTTase N-terminal" evidence="15">
    <location>
        <begin position="6"/>
        <end position="121"/>
    </location>
</feature>
<keyword evidence="7" id="KW-0819">tRNA processing</keyword>
<feature type="domain" description="Radical SAM core" evidence="16">
    <location>
        <begin position="147"/>
        <end position="378"/>
    </location>
</feature>
<dbReference type="STRING" id="779.GCA_002019755_00290"/>
<dbReference type="InterPro" id="IPR002792">
    <property type="entry name" value="TRAM_dom"/>
</dbReference>
<dbReference type="GO" id="GO:0035597">
    <property type="term" value="F:tRNA-2-methylthio-N(6)-dimethylallyladenosine(37) synthase activity"/>
    <property type="evidence" value="ECO:0007669"/>
    <property type="project" value="UniProtKB-EC"/>
</dbReference>
<dbReference type="EC" id="2.8.4.3" evidence="11"/>
<evidence type="ECO:0000256" key="11">
    <source>
        <dbReference type="ARBA" id="ARBA00033765"/>
    </source>
</evidence>
<name>A0A170RRN4_EHRRU</name>
<evidence type="ECO:0000313" key="17">
    <source>
        <dbReference type="EMBL" id="GAT77098.1"/>
    </source>
</evidence>
<evidence type="ECO:0000256" key="4">
    <source>
        <dbReference type="ARBA" id="ARBA00022490"/>
    </source>
</evidence>
<dbReference type="EMBL" id="BDDL01000035">
    <property type="protein sequence ID" value="GAT77098.1"/>
    <property type="molecule type" value="Genomic_DNA"/>
</dbReference>
<gene>
    <name evidence="17" type="ORF">EHRUM2_03080</name>
</gene>
<evidence type="ECO:0000256" key="6">
    <source>
        <dbReference type="ARBA" id="ARBA00022691"/>
    </source>
</evidence>
<feature type="non-terminal residue" evidence="17">
    <location>
        <position position="1"/>
    </location>
</feature>
<evidence type="ECO:0000256" key="13">
    <source>
        <dbReference type="ARBA" id="ARBA00080698"/>
    </source>
</evidence>
<evidence type="ECO:0000256" key="5">
    <source>
        <dbReference type="ARBA" id="ARBA00022679"/>
    </source>
</evidence>
<reference evidence="18" key="1">
    <citation type="submission" date="2016-05" db="EMBL/GenBank/DDBJ databases">
        <title>Draft genome sequences of four strains of Ehrlichia ruminantium, a tick-borne pathogen of ruminants, isolated from Zimbabwe, The Gambia and Ghana.</title>
        <authorList>
            <person name="Nakao R."/>
            <person name="Jongejan F."/>
            <person name="Sugimoto C."/>
        </authorList>
    </citation>
    <scope>NUCLEOTIDE SEQUENCE [LARGE SCALE GENOMIC DNA]</scope>
    <source>
        <strain evidence="18">Kerr Seringe</strain>
    </source>
</reference>
<dbReference type="HAMAP" id="MF_01864">
    <property type="entry name" value="tRNA_metthiotr_MiaB"/>
    <property type="match status" value="1"/>
</dbReference>
<dbReference type="Pfam" id="PF01938">
    <property type="entry name" value="TRAM"/>
    <property type="match status" value="1"/>
</dbReference>
<protein>
    <recommendedName>
        <fullName evidence="12">tRNA-2-methylthio-N(6)-dimethylallyladenosine synthase</fullName>
        <ecNumber evidence="11">2.8.4.3</ecNumber>
    </recommendedName>
    <alternativeName>
        <fullName evidence="14">(Dimethylallyl)adenosine tRNA methylthiotransferase MiaB</fullName>
    </alternativeName>
    <alternativeName>
        <fullName evidence="13">tRNA-i(6)A37 methylthiotransferase</fullName>
    </alternativeName>
</protein>
<dbReference type="GO" id="GO:0005829">
    <property type="term" value="C:cytosol"/>
    <property type="evidence" value="ECO:0007669"/>
    <property type="project" value="TreeGrafter"/>
</dbReference>
<dbReference type="GO" id="GO:0046872">
    <property type="term" value="F:metal ion binding"/>
    <property type="evidence" value="ECO:0007669"/>
    <property type="project" value="UniProtKB-KW"/>
</dbReference>
<dbReference type="PROSITE" id="PS51449">
    <property type="entry name" value="MTTASE_N"/>
    <property type="match status" value="1"/>
</dbReference>
<dbReference type="SFLD" id="SFLDG01082">
    <property type="entry name" value="B12-binding_domain_containing"/>
    <property type="match status" value="1"/>
</dbReference>
<dbReference type="Proteomes" id="UP000092677">
    <property type="component" value="Unassembled WGS sequence"/>
</dbReference>
<evidence type="ECO:0000256" key="2">
    <source>
        <dbReference type="ARBA" id="ARBA00003234"/>
    </source>
</evidence>
<dbReference type="SUPFAM" id="SSF102114">
    <property type="entry name" value="Radical SAM enzymes"/>
    <property type="match status" value="1"/>
</dbReference>
<evidence type="ECO:0000259" key="15">
    <source>
        <dbReference type="PROSITE" id="PS51449"/>
    </source>
</evidence>
<proteinExistence type="inferred from homology"/>
<dbReference type="NCBIfam" id="TIGR01574">
    <property type="entry name" value="miaB-methiolase"/>
    <property type="match status" value="1"/>
</dbReference>
<dbReference type="Pfam" id="PF04055">
    <property type="entry name" value="Radical_SAM"/>
    <property type="match status" value="1"/>
</dbReference>
<dbReference type="GO" id="GO:0051539">
    <property type="term" value="F:4 iron, 4 sulfur cluster binding"/>
    <property type="evidence" value="ECO:0007669"/>
    <property type="project" value="UniProtKB-KW"/>
</dbReference>
<evidence type="ECO:0000256" key="8">
    <source>
        <dbReference type="ARBA" id="ARBA00022723"/>
    </source>
</evidence>
<dbReference type="CDD" id="cd01335">
    <property type="entry name" value="Radical_SAM"/>
    <property type="match status" value="1"/>
</dbReference>
<keyword evidence="6" id="KW-0949">S-adenosyl-L-methionine</keyword>
<dbReference type="PROSITE" id="PS01278">
    <property type="entry name" value="MTTASE_RADICAL"/>
    <property type="match status" value="1"/>
</dbReference>
<evidence type="ECO:0000256" key="9">
    <source>
        <dbReference type="ARBA" id="ARBA00023004"/>
    </source>
</evidence>
<dbReference type="InterPro" id="IPR006638">
    <property type="entry name" value="Elp3/MiaA/NifB-like_rSAM"/>
</dbReference>
<organism evidence="17 18">
    <name type="scientific">Ehrlichia ruminantium</name>
    <name type="common">heartwater rickettsia</name>
    <name type="synonym">Cowdria ruminantium</name>
    <dbReference type="NCBI Taxonomy" id="779"/>
    <lineage>
        <taxon>Bacteria</taxon>
        <taxon>Pseudomonadati</taxon>
        <taxon>Pseudomonadota</taxon>
        <taxon>Alphaproteobacteria</taxon>
        <taxon>Rickettsiales</taxon>
        <taxon>Anaplasmataceae</taxon>
        <taxon>Ehrlichia</taxon>
    </lineage>
</organism>
<dbReference type="InterPro" id="IPR005839">
    <property type="entry name" value="Methylthiotransferase"/>
</dbReference>
<dbReference type="SFLD" id="SFLDG01061">
    <property type="entry name" value="methylthiotransferase"/>
    <property type="match status" value="1"/>
</dbReference>
<sequence length="449" mass="51252">FVKLMQGLYIKSYGCQMNVYDSLIIENIIKPLGFSIVNEPSEADIVILNTCHIREKAAEKLYSELGRIRKIQETKNLTIVVAGCVAQAEGTEIFTRAPFVDIVVGPQSIHTLPELIVKARKIKKQIINIDFPVISKFDAIAVEEYTKNQKVSAFISVQEGCNKFCSFCVVPYTRGEEYSRTVEAIFKEALILADSGIKEITLIGQNVNAYHGTYKGNEWDLGRLIQHIAKISSIERIYYTTSHPRDMHESLYEAHGIEKKLIPFIHLPVQSGSNKILRKMNRKHTAEEYINIIKTLRKYRSDIAYSSDFIVGFPGETDEDFENTIQLIEEVKFSQAYSFKYSPRPGTPSAEYTSQIPEQIKSQRLTKLQELVHKQQLEFNKKMIGETHPVLFYKKGKFDNQIVGKTPYMQSCYINTENPDLHYNKIVSIKITDAHKNHLTGIIPNTLSV</sequence>
<dbReference type="Pfam" id="PF00919">
    <property type="entry name" value="UPF0004"/>
    <property type="match status" value="1"/>
</dbReference>
<keyword evidence="8" id="KW-0479">Metal-binding</keyword>
<dbReference type="PROSITE" id="PS51918">
    <property type="entry name" value="RADICAL_SAM"/>
    <property type="match status" value="1"/>
</dbReference>
<dbReference type="Gene3D" id="3.80.30.20">
    <property type="entry name" value="tm_1862 like domain"/>
    <property type="match status" value="1"/>
</dbReference>
<evidence type="ECO:0000259" key="16">
    <source>
        <dbReference type="PROSITE" id="PS51918"/>
    </source>
</evidence>
<evidence type="ECO:0000256" key="10">
    <source>
        <dbReference type="ARBA" id="ARBA00023014"/>
    </source>
</evidence>
<keyword evidence="3" id="KW-0004">4Fe-4S</keyword>
<evidence type="ECO:0000256" key="12">
    <source>
        <dbReference type="ARBA" id="ARBA00068570"/>
    </source>
</evidence>
<keyword evidence="10" id="KW-0411">Iron-sulfur</keyword>
<dbReference type="Gene3D" id="3.40.50.12160">
    <property type="entry name" value="Methylthiotransferase, N-terminal domain"/>
    <property type="match status" value="1"/>
</dbReference>
<dbReference type="SFLD" id="SFLDF00273">
    <property type="entry name" value="(dimethylallyl)adenosine_tRNA"/>
    <property type="match status" value="1"/>
</dbReference>
<dbReference type="PANTHER" id="PTHR43020">
    <property type="entry name" value="CDK5 REGULATORY SUBUNIT-ASSOCIATED PROTEIN 1"/>
    <property type="match status" value="1"/>
</dbReference>
<dbReference type="InterPro" id="IPR038135">
    <property type="entry name" value="Methylthiotransferase_N_sf"/>
</dbReference>
<dbReference type="SFLD" id="SFLDS00029">
    <property type="entry name" value="Radical_SAM"/>
    <property type="match status" value="1"/>
</dbReference>
<dbReference type="InterPro" id="IPR023404">
    <property type="entry name" value="rSAM_horseshoe"/>
</dbReference>
<keyword evidence="9" id="KW-0408">Iron</keyword>
<dbReference type="InterPro" id="IPR013848">
    <property type="entry name" value="Methylthiotransferase_N"/>
</dbReference>
<evidence type="ECO:0000256" key="1">
    <source>
        <dbReference type="ARBA" id="ARBA00001966"/>
    </source>
</evidence>
<dbReference type="InterPro" id="IPR020612">
    <property type="entry name" value="Methylthiotransferase_CS"/>
</dbReference>
<dbReference type="InterPro" id="IPR007197">
    <property type="entry name" value="rSAM"/>
</dbReference>
<dbReference type="PANTHER" id="PTHR43020:SF2">
    <property type="entry name" value="MITOCHONDRIAL TRNA METHYLTHIOTRANSFERASE CDK5RAP1"/>
    <property type="match status" value="1"/>
</dbReference>
<dbReference type="FunFam" id="3.40.50.12160:FF:000003">
    <property type="entry name" value="CDK5 regulatory subunit-associated protein 1"/>
    <property type="match status" value="1"/>
</dbReference>
<evidence type="ECO:0000313" key="18">
    <source>
        <dbReference type="Proteomes" id="UP000092677"/>
    </source>
</evidence>
<keyword evidence="5 17" id="KW-0808">Transferase</keyword>
<dbReference type="InterPro" id="IPR058240">
    <property type="entry name" value="rSAM_sf"/>
</dbReference>
<dbReference type="FunFam" id="3.80.30.20:FF:000001">
    <property type="entry name" value="tRNA-2-methylthio-N(6)-dimethylallyladenosine synthase 2"/>
    <property type="match status" value="1"/>
</dbReference>
<evidence type="ECO:0000256" key="3">
    <source>
        <dbReference type="ARBA" id="ARBA00022485"/>
    </source>
</evidence>